<keyword evidence="1" id="KW-0472">Membrane</keyword>
<dbReference type="Proteomes" id="UP000531840">
    <property type="component" value="Unassembled WGS sequence"/>
</dbReference>
<name>A0ABX2SYA9_9BACL</name>
<gene>
    <name evidence="2" type="ORF">HZY85_03705</name>
</gene>
<evidence type="ECO:0000256" key="1">
    <source>
        <dbReference type="SAM" id="Phobius"/>
    </source>
</evidence>
<reference evidence="2 3" key="1">
    <citation type="submission" date="2020-07" db="EMBL/GenBank/DDBJ databases">
        <title>MOT database genomes.</title>
        <authorList>
            <person name="Joseph S."/>
            <person name="Aduse-Opoku J."/>
            <person name="Hashim A."/>
            <person name="Wade W."/>
            <person name="Curtis M."/>
        </authorList>
    </citation>
    <scope>NUCLEOTIDE SEQUENCE [LARGE SCALE GENOMIC DNA]</scope>
    <source>
        <strain evidence="2 3">CIP 106318</strain>
    </source>
</reference>
<dbReference type="EMBL" id="JACBYF010000005">
    <property type="protein sequence ID" value="NYS47301.1"/>
    <property type="molecule type" value="Genomic_DNA"/>
</dbReference>
<evidence type="ECO:0000313" key="3">
    <source>
        <dbReference type="Proteomes" id="UP000531840"/>
    </source>
</evidence>
<accession>A0ABX2SYA9</accession>
<keyword evidence="1" id="KW-0812">Transmembrane</keyword>
<feature type="transmembrane region" description="Helical" evidence="1">
    <location>
        <begin position="73"/>
        <end position="94"/>
    </location>
</feature>
<comment type="caution">
    <text evidence="2">The sequence shown here is derived from an EMBL/GenBank/DDBJ whole genome shotgun (WGS) entry which is preliminary data.</text>
</comment>
<sequence length="102" mass="11992">MFVLIFILDNIYLKLILFFFSFLIIGISGNFFEKMIYKYYDYNKLAGIHTVVTTLYSFFGIIFLLIPMIYSNIVVLGITFNVITVLFGLILLFFKKEDNENI</sequence>
<feature type="transmembrane region" description="Helical" evidence="1">
    <location>
        <begin position="45"/>
        <end position="67"/>
    </location>
</feature>
<protein>
    <submittedName>
        <fullName evidence="2">Uncharacterized protein</fullName>
    </submittedName>
</protein>
<proteinExistence type="predicted"/>
<keyword evidence="1" id="KW-1133">Transmembrane helix</keyword>
<keyword evidence="3" id="KW-1185">Reference proteome</keyword>
<feature type="transmembrane region" description="Helical" evidence="1">
    <location>
        <begin position="12"/>
        <end position="33"/>
    </location>
</feature>
<organism evidence="2 3">
    <name type="scientific">Gemelliphila palaticanis</name>
    <dbReference type="NCBI Taxonomy" id="81950"/>
    <lineage>
        <taxon>Bacteria</taxon>
        <taxon>Bacillati</taxon>
        <taxon>Bacillota</taxon>
        <taxon>Bacilli</taxon>
        <taxon>Bacillales</taxon>
        <taxon>Gemellaceae</taxon>
        <taxon>Gemelliphila</taxon>
    </lineage>
</organism>
<evidence type="ECO:0000313" key="2">
    <source>
        <dbReference type="EMBL" id="NYS47301.1"/>
    </source>
</evidence>